<feature type="transmembrane region" description="Helical" evidence="1">
    <location>
        <begin position="137"/>
        <end position="162"/>
    </location>
</feature>
<dbReference type="RefSeq" id="WP_245904380.1">
    <property type="nucleotide sequence ID" value="NZ_QGGW01000009.1"/>
</dbReference>
<feature type="transmembrane region" description="Helical" evidence="1">
    <location>
        <begin position="209"/>
        <end position="233"/>
    </location>
</feature>
<keyword evidence="1" id="KW-1133">Transmembrane helix</keyword>
<dbReference type="Gene3D" id="2.40.50.1020">
    <property type="entry name" value="LytTr DNA-binding domain"/>
    <property type="match status" value="1"/>
</dbReference>
<evidence type="ECO:0000259" key="2">
    <source>
        <dbReference type="PROSITE" id="PS50924"/>
    </source>
</evidence>
<dbReference type="Proteomes" id="UP000245708">
    <property type="component" value="Unassembled WGS sequence"/>
</dbReference>
<dbReference type="PIRSF" id="PIRSF036615">
    <property type="entry name" value="MHYT_LytTR"/>
    <property type="match status" value="1"/>
</dbReference>
<accession>A0A316GE46</accession>
<feature type="domain" description="MHYT" evidence="2">
    <location>
        <begin position="7"/>
        <end position="194"/>
    </location>
</feature>
<reference evidence="4 5" key="1">
    <citation type="submission" date="2018-05" db="EMBL/GenBank/DDBJ databases">
        <title>Genomic Encyclopedia of Type Strains, Phase IV (KMG-IV): sequencing the most valuable type-strain genomes for metagenomic binning, comparative biology and taxonomic classification.</title>
        <authorList>
            <person name="Goeker M."/>
        </authorList>
    </citation>
    <scope>NUCLEOTIDE SEQUENCE [LARGE SCALE GENOMIC DNA]</scope>
    <source>
        <strain evidence="4 5">DSM 16097</strain>
    </source>
</reference>
<feature type="domain" description="HTH LytTR-type" evidence="3">
    <location>
        <begin position="268"/>
        <end position="374"/>
    </location>
</feature>
<comment type="caution">
    <text evidence="4">The sequence shown here is derived from an EMBL/GenBank/DDBJ whole genome shotgun (WGS) entry which is preliminary data.</text>
</comment>
<dbReference type="GO" id="GO:0003677">
    <property type="term" value="F:DNA binding"/>
    <property type="evidence" value="ECO:0007669"/>
    <property type="project" value="InterPro"/>
</dbReference>
<dbReference type="PANTHER" id="PTHR35152:SF1">
    <property type="entry name" value="DOMAIN SIGNALLING PROTEIN, PUTATIVE (AFU_ORTHOLOGUE AFUA_5G11310)-RELATED"/>
    <property type="match status" value="1"/>
</dbReference>
<evidence type="ECO:0000313" key="4">
    <source>
        <dbReference type="EMBL" id="PWK59168.1"/>
    </source>
</evidence>
<dbReference type="PROSITE" id="PS50930">
    <property type="entry name" value="HTH_LYTTR"/>
    <property type="match status" value="1"/>
</dbReference>
<dbReference type="InterPro" id="IPR012073">
    <property type="entry name" value="LytTR_MHYT"/>
</dbReference>
<dbReference type="SMART" id="SM00850">
    <property type="entry name" value="LytTR"/>
    <property type="match status" value="1"/>
</dbReference>
<feature type="transmembrane region" description="Helical" evidence="1">
    <location>
        <begin position="169"/>
        <end position="189"/>
    </location>
</feature>
<organism evidence="4 5">
    <name type="scientific">Roseicyclus mahoneyensis</name>
    <dbReference type="NCBI Taxonomy" id="164332"/>
    <lineage>
        <taxon>Bacteria</taxon>
        <taxon>Pseudomonadati</taxon>
        <taxon>Pseudomonadota</taxon>
        <taxon>Alphaproteobacteria</taxon>
        <taxon>Rhodobacterales</taxon>
        <taxon>Roseobacteraceae</taxon>
        <taxon>Roseicyclus</taxon>
    </lineage>
</organism>
<evidence type="ECO:0000259" key="3">
    <source>
        <dbReference type="PROSITE" id="PS50930"/>
    </source>
</evidence>
<keyword evidence="1" id="KW-0472">Membrane</keyword>
<keyword evidence="5" id="KW-1185">Reference proteome</keyword>
<sequence length="374" mass="40443">MPLDFSHNAWLVLASFAIALMAGFTGLSMARGLSRVPAGERKLRVALSALVLGGGIWSMHFVAMLGLQLPILFFYDPLVTLISALLGILVVGLGLIILHFRKRTPVRITVAGLVVGTGILGMHYTGMAGMQACVAEYTLGGIVISVTISLVLATLAVWIAYWDRTRRNVLLGTLCFALAVVALHYIAIWNTSFLEAPLPEFDLILGNETLAIVVTLAAFVICGAFLLAGATFFPEAAEGEAVVDVGMVPAPTPIAPEPPEPARRLQPVPYERDGRTLFAEPASIAAFRAEGHYTILYRGAERVFCPWSISEAEKRLDGTDFVRVHRSYLVNPAHVTSFERLKDSGVIYFEGVPSLGKVPVSRSRLSEVRDLLGL</sequence>
<dbReference type="InterPro" id="IPR007492">
    <property type="entry name" value="LytTR_DNA-bd_dom"/>
</dbReference>
<evidence type="ECO:0000313" key="5">
    <source>
        <dbReference type="Proteomes" id="UP000245708"/>
    </source>
</evidence>
<dbReference type="AlphaFoldDB" id="A0A316GE46"/>
<name>A0A316GE46_9RHOB</name>
<protein>
    <submittedName>
        <fullName evidence="4">NO-binding membrane sensor protein with MHYT domain</fullName>
    </submittedName>
</protein>
<feature type="transmembrane region" description="Helical" evidence="1">
    <location>
        <begin position="12"/>
        <end position="33"/>
    </location>
</feature>
<gene>
    <name evidence="4" type="ORF">C7455_10990</name>
</gene>
<dbReference type="Pfam" id="PF04397">
    <property type="entry name" value="LytTR"/>
    <property type="match status" value="1"/>
</dbReference>
<keyword evidence="1" id="KW-0812">Transmembrane</keyword>
<feature type="transmembrane region" description="Helical" evidence="1">
    <location>
        <begin position="78"/>
        <end position="98"/>
    </location>
</feature>
<dbReference type="GO" id="GO:0016020">
    <property type="term" value="C:membrane"/>
    <property type="evidence" value="ECO:0007669"/>
    <property type="project" value="UniProtKB-UniRule"/>
</dbReference>
<feature type="transmembrane region" description="Helical" evidence="1">
    <location>
        <begin position="105"/>
        <end position="125"/>
    </location>
</feature>
<dbReference type="Pfam" id="PF03707">
    <property type="entry name" value="MHYT"/>
    <property type="match status" value="2"/>
</dbReference>
<dbReference type="PROSITE" id="PS50924">
    <property type="entry name" value="MHYT"/>
    <property type="match status" value="1"/>
</dbReference>
<evidence type="ECO:0000256" key="1">
    <source>
        <dbReference type="PROSITE-ProRule" id="PRU00244"/>
    </source>
</evidence>
<dbReference type="EMBL" id="QGGW01000009">
    <property type="protein sequence ID" value="PWK59168.1"/>
    <property type="molecule type" value="Genomic_DNA"/>
</dbReference>
<proteinExistence type="predicted"/>
<dbReference type="InterPro" id="IPR005330">
    <property type="entry name" value="MHYT_dom"/>
</dbReference>
<dbReference type="PANTHER" id="PTHR35152">
    <property type="entry name" value="DOMAIN SIGNALLING PROTEIN, PUTATIVE (AFU_ORTHOLOGUE AFUA_5G11310)-RELATED"/>
    <property type="match status" value="1"/>
</dbReference>
<feature type="transmembrane region" description="Helical" evidence="1">
    <location>
        <begin position="45"/>
        <end position="66"/>
    </location>
</feature>